<keyword evidence="4" id="KW-1185">Reference proteome</keyword>
<accession>A0AA38U2I7</accession>
<reference evidence="3" key="1">
    <citation type="submission" date="2022-08" db="EMBL/GenBank/DDBJ databases">
        <authorList>
            <consortium name="DOE Joint Genome Institute"/>
            <person name="Min B."/>
            <person name="Riley R."/>
            <person name="Sierra-Patev S."/>
            <person name="Naranjo-Ortiz M."/>
            <person name="Looney B."/>
            <person name="Konkel Z."/>
            <person name="Slot J.C."/>
            <person name="Sakamoto Y."/>
            <person name="Steenwyk J.L."/>
            <person name="Rokas A."/>
            <person name="Carro J."/>
            <person name="Camarero S."/>
            <person name="Ferreira P."/>
            <person name="Molpeceres G."/>
            <person name="Ruiz-Duenas F.J."/>
            <person name="Serrano A."/>
            <person name="Henrissat B."/>
            <person name="Drula E."/>
            <person name="Hughes K.W."/>
            <person name="Mata J.L."/>
            <person name="Ishikawa N.K."/>
            <person name="Vargas-Isla R."/>
            <person name="Ushijima S."/>
            <person name="Smith C.A."/>
            <person name="Ahrendt S."/>
            <person name="Andreopoulos W."/>
            <person name="He G."/>
            <person name="Labutti K."/>
            <person name="Lipzen A."/>
            <person name="Ng V."/>
            <person name="Sandor L."/>
            <person name="Barry K."/>
            <person name="Martinez A.T."/>
            <person name="Xiao Y."/>
            <person name="Gibbons J.G."/>
            <person name="Terashima K."/>
            <person name="Hibbett D.S."/>
            <person name="Grigoriev I.V."/>
        </authorList>
    </citation>
    <scope>NUCLEOTIDE SEQUENCE</scope>
    <source>
        <strain evidence="3">TFB9207</strain>
    </source>
</reference>
<keyword evidence="1" id="KW-0175">Coiled coil</keyword>
<evidence type="ECO:0000313" key="3">
    <source>
        <dbReference type="EMBL" id="KAJ3831209.1"/>
    </source>
</evidence>
<feature type="region of interest" description="Disordered" evidence="2">
    <location>
        <begin position="145"/>
        <end position="199"/>
    </location>
</feature>
<dbReference type="EMBL" id="MU807687">
    <property type="protein sequence ID" value="KAJ3831209.1"/>
    <property type="molecule type" value="Genomic_DNA"/>
</dbReference>
<evidence type="ECO:0000313" key="4">
    <source>
        <dbReference type="Proteomes" id="UP001163846"/>
    </source>
</evidence>
<comment type="caution">
    <text evidence="3">The sequence shown here is derived from an EMBL/GenBank/DDBJ whole genome shotgun (WGS) entry which is preliminary data.</text>
</comment>
<protein>
    <submittedName>
        <fullName evidence="3">Uncharacterized protein</fullName>
    </submittedName>
</protein>
<feature type="coiled-coil region" evidence="1">
    <location>
        <begin position="114"/>
        <end position="141"/>
    </location>
</feature>
<name>A0AA38U2I7_9AGAR</name>
<feature type="compositionally biased region" description="Polar residues" evidence="2">
    <location>
        <begin position="211"/>
        <end position="222"/>
    </location>
</feature>
<evidence type="ECO:0000256" key="2">
    <source>
        <dbReference type="SAM" id="MobiDB-lite"/>
    </source>
</evidence>
<proteinExistence type="predicted"/>
<evidence type="ECO:0000256" key="1">
    <source>
        <dbReference type="SAM" id="Coils"/>
    </source>
</evidence>
<feature type="region of interest" description="Disordered" evidence="2">
    <location>
        <begin position="211"/>
        <end position="241"/>
    </location>
</feature>
<feature type="compositionally biased region" description="Low complexity" evidence="2">
    <location>
        <begin position="180"/>
        <end position="193"/>
    </location>
</feature>
<dbReference type="Proteomes" id="UP001163846">
    <property type="component" value="Unassembled WGS sequence"/>
</dbReference>
<sequence>MVRRRRSSSSNSSTISNQRSIVRVVSQKTWSFRQEMKELEESKNAELTLATENIQKMDAKLREKDRELARREVELAQNDIRLAENEEELDRLLNWESDTIKHLEEEQEQMIHDQRNSEVYVERLQDRIRDLEKQLDHLRLGAPELDAAVDPSQMLGNDHSRPDSTESSGVLHPRNDNPVSLSLTTSSDTHSTTNIGPGDVTLVVGIDQSASTTLSGKTNLDQGSKLLTGAEHTHSPRDLSA</sequence>
<feature type="coiled-coil region" evidence="1">
    <location>
        <begin position="47"/>
        <end position="86"/>
    </location>
</feature>
<gene>
    <name evidence="3" type="ORF">F5878DRAFT_667799</name>
</gene>
<feature type="compositionally biased region" description="Basic and acidic residues" evidence="2">
    <location>
        <begin position="231"/>
        <end position="241"/>
    </location>
</feature>
<dbReference type="AlphaFoldDB" id="A0AA38U2I7"/>
<organism evidence="3 4">
    <name type="scientific">Lentinula raphanica</name>
    <dbReference type="NCBI Taxonomy" id="153919"/>
    <lineage>
        <taxon>Eukaryota</taxon>
        <taxon>Fungi</taxon>
        <taxon>Dikarya</taxon>
        <taxon>Basidiomycota</taxon>
        <taxon>Agaricomycotina</taxon>
        <taxon>Agaricomycetes</taxon>
        <taxon>Agaricomycetidae</taxon>
        <taxon>Agaricales</taxon>
        <taxon>Marasmiineae</taxon>
        <taxon>Omphalotaceae</taxon>
        <taxon>Lentinula</taxon>
    </lineage>
</organism>